<proteinExistence type="predicted"/>
<evidence type="ECO:0000313" key="4">
    <source>
        <dbReference type="Proteomes" id="UP000566663"/>
    </source>
</evidence>
<dbReference type="EMBL" id="JACHFZ010000003">
    <property type="protein sequence ID" value="MBB5292189.1"/>
    <property type="molecule type" value="Genomic_DNA"/>
</dbReference>
<dbReference type="AlphaFoldDB" id="A0A7W8HYD6"/>
<protein>
    <submittedName>
        <fullName evidence="3">Uncharacterized protein (DUF305 family)</fullName>
    </submittedName>
</protein>
<accession>A0A7W8HYD6</accession>
<sequence length="117" mass="12334">MTRRPRMALAGLALLLTACEGGGDPVEQALREASAAHQAAATETTAETEARSAATAGDQAYVREAIKEHRAAIAKAETTLRETADPALRQMARSTIDARKAEVAALQAWRADSTSSE</sequence>
<dbReference type="Proteomes" id="UP000566663">
    <property type="component" value="Unassembled WGS sequence"/>
</dbReference>
<dbReference type="InterPro" id="IPR012347">
    <property type="entry name" value="Ferritin-like"/>
</dbReference>
<organism evidence="3 4">
    <name type="scientific">Brevundimonas basaltis</name>
    <dbReference type="NCBI Taxonomy" id="472166"/>
    <lineage>
        <taxon>Bacteria</taxon>
        <taxon>Pseudomonadati</taxon>
        <taxon>Pseudomonadota</taxon>
        <taxon>Alphaproteobacteria</taxon>
        <taxon>Caulobacterales</taxon>
        <taxon>Caulobacteraceae</taxon>
        <taxon>Brevundimonas</taxon>
    </lineage>
</organism>
<evidence type="ECO:0000259" key="2">
    <source>
        <dbReference type="Pfam" id="PF03713"/>
    </source>
</evidence>
<gene>
    <name evidence="3" type="ORF">HNQ67_001709</name>
</gene>
<dbReference type="Pfam" id="PF03713">
    <property type="entry name" value="DUF305"/>
    <property type="match status" value="1"/>
</dbReference>
<dbReference type="PROSITE" id="PS51257">
    <property type="entry name" value="PROKAR_LIPOPROTEIN"/>
    <property type="match status" value="1"/>
</dbReference>
<keyword evidence="4" id="KW-1185">Reference proteome</keyword>
<feature type="region of interest" description="Disordered" evidence="1">
    <location>
        <begin position="32"/>
        <end position="56"/>
    </location>
</feature>
<comment type="caution">
    <text evidence="3">The sequence shown here is derived from an EMBL/GenBank/DDBJ whole genome shotgun (WGS) entry which is preliminary data.</text>
</comment>
<dbReference type="RefSeq" id="WP_343054856.1">
    <property type="nucleotide sequence ID" value="NZ_BAAAFF010000002.1"/>
</dbReference>
<evidence type="ECO:0000313" key="3">
    <source>
        <dbReference type="EMBL" id="MBB5292189.1"/>
    </source>
</evidence>
<feature type="domain" description="DUF305" evidence="2">
    <location>
        <begin position="33"/>
        <end position="109"/>
    </location>
</feature>
<reference evidence="3 4" key="1">
    <citation type="submission" date="2020-08" db="EMBL/GenBank/DDBJ databases">
        <title>Genomic Encyclopedia of Type Strains, Phase IV (KMG-IV): sequencing the most valuable type-strain genomes for metagenomic binning, comparative biology and taxonomic classification.</title>
        <authorList>
            <person name="Goeker M."/>
        </authorList>
    </citation>
    <scope>NUCLEOTIDE SEQUENCE [LARGE SCALE GENOMIC DNA]</scope>
    <source>
        <strain evidence="3 4">DSM 25335</strain>
    </source>
</reference>
<name>A0A7W8HYD6_9CAUL</name>
<dbReference type="Gene3D" id="1.20.1260.10">
    <property type="match status" value="1"/>
</dbReference>
<evidence type="ECO:0000256" key="1">
    <source>
        <dbReference type="SAM" id="MobiDB-lite"/>
    </source>
</evidence>
<dbReference type="InterPro" id="IPR005183">
    <property type="entry name" value="DUF305_CopM-like"/>
</dbReference>